<comment type="caution">
    <text evidence="3">The sequence shown here is derived from an EMBL/GenBank/DDBJ whole genome shotgun (WGS) entry which is preliminary data.</text>
</comment>
<proteinExistence type="predicted"/>
<dbReference type="Proteomes" id="UP001345219">
    <property type="component" value="Chromosome 6"/>
</dbReference>
<sequence>MAVEGDESAAPSPELKYVTCSLVMIREKKSEWNVFPPSNHENLQVLSGISKEEEDEEERNNSYSSFTPPSSDSLSSPSRSSITSFSSSSFPSLEDGDEASIGATEESDSKIKVREAGYVSGWWRIWFGILRSKMLGIIGWPLGCRNTAMTVTFPPYFPTAMKVLGLLYWLIRLQRWWSRRNRDEERLTRLIKEKDQKIAHLLNQVAQMNDLLIQRNTELRQ</sequence>
<evidence type="ECO:0000256" key="1">
    <source>
        <dbReference type="SAM" id="Coils"/>
    </source>
</evidence>
<dbReference type="AlphaFoldDB" id="A0AAN7JWK3"/>
<gene>
    <name evidence="3" type="ORF">SAY87_006440</name>
</gene>
<dbReference type="PANTHER" id="PTHR37206">
    <property type="entry name" value="TRANSMEMBRANE PROTEIN"/>
    <property type="match status" value="1"/>
</dbReference>
<evidence type="ECO:0000256" key="2">
    <source>
        <dbReference type="SAM" id="MobiDB-lite"/>
    </source>
</evidence>
<feature type="region of interest" description="Disordered" evidence="2">
    <location>
        <begin position="34"/>
        <end position="106"/>
    </location>
</feature>
<dbReference type="EMBL" id="JAXIOK010000013">
    <property type="protein sequence ID" value="KAK4756313.1"/>
    <property type="molecule type" value="Genomic_DNA"/>
</dbReference>
<name>A0AAN7JWK3_9MYRT</name>
<feature type="coiled-coil region" evidence="1">
    <location>
        <begin position="184"/>
        <end position="211"/>
    </location>
</feature>
<organism evidence="3 4">
    <name type="scientific">Trapa incisa</name>
    <dbReference type="NCBI Taxonomy" id="236973"/>
    <lineage>
        <taxon>Eukaryota</taxon>
        <taxon>Viridiplantae</taxon>
        <taxon>Streptophyta</taxon>
        <taxon>Embryophyta</taxon>
        <taxon>Tracheophyta</taxon>
        <taxon>Spermatophyta</taxon>
        <taxon>Magnoliopsida</taxon>
        <taxon>eudicotyledons</taxon>
        <taxon>Gunneridae</taxon>
        <taxon>Pentapetalae</taxon>
        <taxon>rosids</taxon>
        <taxon>malvids</taxon>
        <taxon>Myrtales</taxon>
        <taxon>Lythraceae</taxon>
        <taxon>Trapa</taxon>
    </lineage>
</organism>
<protein>
    <submittedName>
        <fullName evidence="3">Uncharacterized protein</fullName>
    </submittedName>
</protein>
<accession>A0AAN7JWK3</accession>
<keyword evidence="1" id="KW-0175">Coiled coil</keyword>
<feature type="compositionally biased region" description="Low complexity" evidence="2">
    <location>
        <begin position="62"/>
        <end position="92"/>
    </location>
</feature>
<keyword evidence="4" id="KW-1185">Reference proteome</keyword>
<reference evidence="3 4" key="1">
    <citation type="journal article" date="2023" name="Hortic Res">
        <title>Pangenome of water caltrop reveals structural variations and asymmetric subgenome divergence after allopolyploidization.</title>
        <authorList>
            <person name="Zhang X."/>
            <person name="Chen Y."/>
            <person name="Wang L."/>
            <person name="Yuan Y."/>
            <person name="Fang M."/>
            <person name="Shi L."/>
            <person name="Lu R."/>
            <person name="Comes H.P."/>
            <person name="Ma Y."/>
            <person name="Chen Y."/>
            <person name="Huang G."/>
            <person name="Zhou Y."/>
            <person name="Zheng Z."/>
            <person name="Qiu Y."/>
        </authorList>
    </citation>
    <scope>NUCLEOTIDE SEQUENCE [LARGE SCALE GENOMIC DNA]</scope>
    <source>
        <tissue evidence="3">Roots</tissue>
    </source>
</reference>
<dbReference type="PANTHER" id="PTHR37206:SF1">
    <property type="entry name" value="TRANSMEMBRANE PROTEIN"/>
    <property type="match status" value="1"/>
</dbReference>
<evidence type="ECO:0000313" key="3">
    <source>
        <dbReference type="EMBL" id="KAK4756313.1"/>
    </source>
</evidence>
<evidence type="ECO:0000313" key="4">
    <source>
        <dbReference type="Proteomes" id="UP001345219"/>
    </source>
</evidence>